<accession>A0A3Q9C039</accession>
<dbReference type="AlphaFoldDB" id="A0A3Q9C039"/>
<proteinExistence type="predicted"/>
<dbReference type="RefSeq" id="WP_126274440.1">
    <property type="nucleotide sequence ID" value="NZ_CP034463.1"/>
</dbReference>
<keyword evidence="2" id="KW-1185">Reference proteome</keyword>
<organism evidence="1 2">
    <name type="scientific">Streptomyces aquilus</name>
    <dbReference type="NCBI Taxonomy" id="2548456"/>
    <lineage>
        <taxon>Bacteria</taxon>
        <taxon>Bacillati</taxon>
        <taxon>Actinomycetota</taxon>
        <taxon>Actinomycetes</taxon>
        <taxon>Kitasatosporales</taxon>
        <taxon>Streptomycetaceae</taxon>
        <taxon>Streptomyces</taxon>
    </lineage>
</organism>
<reference evidence="1 2" key="1">
    <citation type="submission" date="2018-12" db="EMBL/GenBank/DDBJ databases">
        <authorList>
            <person name="Li K."/>
        </authorList>
    </citation>
    <scope>NUCLEOTIDE SEQUENCE [LARGE SCALE GENOMIC DNA]</scope>
    <source>
        <strain evidence="2">CR22</strain>
    </source>
</reference>
<evidence type="ECO:0000313" key="2">
    <source>
        <dbReference type="Proteomes" id="UP000280197"/>
    </source>
</evidence>
<sequence>MRTTTAGRAVRIAAVAAGAVLVTGCGSETAPSAEASTAVTSPAAFGQKTVRADLDAALETAGLPEGETEMGYPGDGRLTGRRSAAERQKLAALAQRLSPCVVSWKSAEPRRQLDLVLSGLEARGWKKGEPYKEVPMTGSSTYFMATYKKQGWTLGVRHISTEAQDRSNVIATEDTCFAQVTDEERDLVEAR</sequence>
<evidence type="ECO:0008006" key="3">
    <source>
        <dbReference type="Google" id="ProtNLM"/>
    </source>
</evidence>
<dbReference type="EMBL" id="CP034463">
    <property type="protein sequence ID" value="AZP20515.1"/>
    <property type="molecule type" value="Genomic_DNA"/>
</dbReference>
<evidence type="ECO:0000313" key="1">
    <source>
        <dbReference type="EMBL" id="AZP20515.1"/>
    </source>
</evidence>
<protein>
    <recommendedName>
        <fullName evidence="3">Lipoprotein</fullName>
    </recommendedName>
</protein>
<dbReference type="KEGG" id="saqu:EJC51_33270"/>
<name>A0A3Q9C039_9ACTN</name>
<dbReference type="Proteomes" id="UP000280197">
    <property type="component" value="Chromosome"/>
</dbReference>
<gene>
    <name evidence="1" type="ORF">EJC51_33270</name>
</gene>
<dbReference type="PROSITE" id="PS51257">
    <property type="entry name" value="PROKAR_LIPOPROTEIN"/>
    <property type="match status" value="1"/>
</dbReference>